<dbReference type="InterPro" id="IPR041490">
    <property type="entry name" value="KstR2_TetR_C"/>
</dbReference>
<dbReference type="InterPro" id="IPR036271">
    <property type="entry name" value="Tet_transcr_reg_TetR-rel_C_sf"/>
</dbReference>
<dbReference type="SUPFAM" id="SSF48498">
    <property type="entry name" value="Tetracyclin repressor-like, C-terminal domain"/>
    <property type="match status" value="1"/>
</dbReference>
<dbReference type="PRINTS" id="PR00455">
    <property type="entry name" value="HTHTETR"/>
</dbReference>
<dbReference type="CDD" id="cd00093">
    <property type="entry name" value="HTH_XRE"/>
    <property type="match status" value="1"/>
</dbReference>
<organism evidence="6 7">
    <name type="scientific">Litorilinea aerophila</name>
    <dbReference type="NCBI Taxonomy" id="1204385"/>
    <lineage>
        <taxon>Bacteria</taxon>
        <taxon>Bacillati</taxon>
        <taxon>Chloroflexota</taxon>
        <taxon>Caldilineae</taxon>
        <taxon>Caldilineales</taxon>
        <taxon>Caldilineaceae</taxon>
        <taxon>Litorilinea</taxon>
    </lineage>
</organism>
<evidence type="ECO:0000259" key="5">
    <source>
        <dbReference type="PROSITE" id="PS50977"/>
    </source>
</evidence>
<protein>
    <submittedName>
        <fullName evidence="6">TetR/AcrR family transcriptional regulator</fullName>
    </submittedName>
</protein>
<gene>
    <name evidence="6" type="ORF">FKZ61_10210</name>
</gene>
<dbReference type="SUPFAM" id="SSF46689">
    <property type="entry name" value="Homeodomain-like"/>
    <property type="match status" value="1"/>
</dbReference>
<dbReference type="InterPro" id="IPR050109">
    <property type="entry name" value="HTH-type_TetR-like_transc_reg"/>
</dbReference>
<dbReference type="InterPro" id="IPR009057">
    <property type="entry name" value="Homeodomain-like_sf"/>
</dbReference>
<evidence type="ECO:0000256" key="3">
    <source>
        <dbReference type="ARBA" id="ARBA00023163"/>
    </source>
</evidence>
<feature type="DNA-binding region" description="H-T-H motif" evidence="4">
    <location>
        <begin position="34"/>
        <end position="53"/>
    </location>
</feature>
<dbReference type="PANTHER" id="PTHR30055">
    <property type="entry name" value="HTH-TYPE TRANSCRIPTIONAL REGULATOR RUTR"/>
    <property type="match status" value="1"/>
</dbReference>
<evidence type="ECO:0000313" key="7">
    <source>
        <dbReference type="Proteomes" id="UP000317371"/>
    </source>
</evidence>
<dbReference type="Proteomes" id="UP000317371">
    <property type="component" value="Unassembled WGS sequence"/>
</dbReference>
<proteinExistence type="predicted"/>
<dbReference type="Gene3D" id="1.10.10.60">
    <property type="entry name" value="Homeodomain-like"/>
    <property type="match status" value="1"/>
</dbReference>
<feature type="domain" description="HTH tetR-type" evidence="5">
    <location>
        <begin position="11"/>
        <end position="71"/>
    </location>
</feature>
<dbReference type="Gene3D" id="1.10.357.10">
    <property type="entry name" value="Tetracycline Repressor, domain 2"/>
    <property type="match status" value="1"/>
</dbReference>
<dbReference type="PANTHER" id="PTHR30055:SF234">
    <property type="entry name" value="HTH-TYPE TRANSCRIPTIONAL REGULATOR BETI"/>
    <property type="match status" value="1"/>
</dbReference>
<dbReference type="PROSITE" id="PS50977">
    <property type="entry name" value="HTH_TETR_2"/>
    <property type="match status" value="1"/>
</dbReference>
<keyword evidence="1" id="KW-0805">Transcription regulation</keyword>
<dbReference type="InterPro" id="IPR023772">
    <property type="entry name" value="DNA-bd_HTH_TetR-type_CS"/>
</dbReference>
<dbReference type="InParanoid" id="A0A540VGB4"/>
<dbReference type="GO" id="GO:0000976">
    <property type="term" value="F:transcription cis-regulatory region binding"/>
    <property type="evidence" value="ECO:0007669"/>
    <property type="project" value="TreeGrafter"/>
</dbReference>
<dbReference type="Pfam" id="PF17932">
    <property type="entry name" value="TetR_C_24"/>
    <property type="match status" value="1"/>
</dbReference>
<comment type="caution">
    <text evidence="6">The sequence shown here is derived from an EMBL/GenBank/DDBJ whole genome shotgun (WGS) entry which is preliminary data.</text>
</comment>
<evidence type="ECO:0000313" key="6">
    <source>
        <dbReference type="EMBL" id="TQE95804.1"/>
    </source>
</evidence>
<name>A0A540VGB4_9CHLR</name>
<dbReference type="OrthoDB" id="9779746at2"/>
<keyword evidence="3" id="KW-0804">Transcription</keyword>
<evidence type="ECO:0000256" key="1">
    <source>
        <dbReference type="ARBA" id="ARBA00023015"/>
    </source>
</evidence>
<evidence type="ECO:0000256" key="2">
    <source>
        <dbReference type="ARBA" id="ARBA00023125"/>
    </source>
</evidence>
<reference evidence="6 7" key="1">
    <citation type="submission" date="2019-06" db="EMBL/GenBank/DDBJ databases">
        <title>Genome sequence of Litorilinea aerophila BAA-2444.</title>
        <authorList>
            <person name="Maclea K.S."/>
            <person name="Maurais E.G."/>
            <person name="Iannazzi L.C."/>
        </authorList>
    </citation>
    <scope>NUCLEOTIDE SEQUENCE [LARGE SCALE GENOMIC DNA]</scope>
    <source>
        <strain evidence="6 7">ATCC BAA-2444</strain>
    </source>
</reference>
<dbReference type="GO" id="GO:0003700">
    <property type="term" value="F:DNA-binding transcription factor activity"/>
    <property type="evidence" value="ECO:0007669"/>
    <property type="project" value="TreeGrafter"/>
</dbReference>
<dbReference type="InterPro" id="IPR001647">
    <property type="entry name" value="HTH_TetR"/>
</dbReference>
<keyword evidence="7" id="KW-1185">Reference proteome</keyword>
<keyword evidence="2 4" id="KW-0238">DNA-binding</keyword>
<dbReference type="AlphaFoldDB" id="A0A540VGB4"/>
<dbReference type="EMBL" id="VIGC01000011">
    <property type="protein sequence ID" value="TQE95804.1"/>
    <property type="molecule type" value="Genomic_DNA"/>
</dbReference>
<evidence type="ECO:0000256" key="4">
    <source>
        <dbReference type="PROSITE-ProRule" id="PRU00335"/>
    </source>
</evidence>
<sequence>MTMADETNEAFASKQAVLEAAHHLIRQHGYAGLSMRELARASGLAKGTIYHHFQDKRDIYLHVLERDIQIVCQHVATAAASSEHWKEQLRAIVRAYFQLQRERCVLILASLREAVGMEQQLCQLVRQYRKELLKPIAQVLERGMAQGEVRPIHVEMAVLSLVGMLHSFVLHHMILQELEVDEEAIIDHTLQLFLYGIAQNSTSNGTNLPASSGQSVVDQHP</sequence>
<dbReference type="InterPro" id="IPR001387">
    <property type="entry name" value="Cro/C1-type_HTH"/>
</dbReference>
<dbReference type="PROSITE" id="PS01081">
    <property type="entry name" value="HTH_TETR_1"/>
    <property type="match status" value="1"/>
</dbReference>
<accession>A0A540VGB4</accession>
<dbReference type="Pfam" id="PF00440">
    <property type="entry name" value="TetR_N"/>
    <property type="match status" value="1"/>
</dbReference>